<evidence type="ECO:0000256" key="1">
    <source>
        <dbReference type="SAM" id="Phobius"/>
    </source>
</evidence>
<organism evidence="2 4">
    <name type="scientific">Alkalihalobacillus alcalophilus ATCC 27647 = CGMCC 1.3604</name>
    <dbReference type="NCBI Taxonomy" id="1218173"/>
    <lineage>
        <taxon>Bacteria</taxon>
        <taxon>Bacillati</taxon>
        <taxon>Bacillota</taxon>
        <taxon>Bacilli</taxon>
        <taxon>Bacillales</taxon>
        <taxon>Bacillaceae</taxon>
        <taxon>Alkalihalobacillus</taxon>
    </lineage>
</organism>
<feature type="transmembrane region" description="Helical" evidence="1">
    <location>
        <begin position="118"/>
        <end position="138"/>
    </location>
</feature>
<dbReference type="STRING" id="1218173.BALCAV_0220210"/>
<dbReference type="eggNOG" id="ENOG503152T">
    <property type="taxonomic scope" value="Bacteria"/>
</dbReference>
<feature type="transmembrane region" description="Helical" evidence="1">
    <location>
        <begin position="46"/>
        <end position="67"/>
    </location>
</feature>
<proteinExistence type="predicted"/>
<reference evidence="2 4" key="1">
    <citation type="journal article" date="2014" name="Genome Announc.">
        <title>Draft Genome Sequence of Bacillus alcalophilus AV1934, a Classic Alkaliphile Isolated from Human Feces in 1934.</title>
        <authorList>
            <person name="Attie O."/>
            <person name="Jayaprakash A."/>
            <person name="Shah H."/>
            <person name="Paulsen I.T."/>
            <person name="Morino M."/>
            <person name="Takahashi Y."/>
            <person name="Narumi I."/>
            <person name="Sachidanandam R."/>
            <person name="Satoh K."/>
            <person name="Ito M."/>
            <person name="Krulwich T.A."/>
        </authorList>
    </citation>
    <scope>NUCLEOTIDE SEQUENCE [LARGE SCALE GENOMIC DNA]</scope>
    <source>
        <strain evidence="2 4">AV1934</strain>
    </source>
</reference>
<sequence>MTLLEGAILILTGFSEGLVLGAGTVAFLTFLGVIQRLMKMTRTYRYVHAYQWAVVLGSVSWTLFAQLDLHFALPNVTTIMFGLFSGMFVGMLAAALTEVLNVLPLLAKRLGMVDRVMWLLSAIILGKVVASLLFWLIISPHS</sequence>
<comment type="caution">
    <text evidence="2">The sequence shown here is derived from an EMBL/GenBank/DDBJ whole genome shotgun (WGS) entry which is preliminary data.</text>
</comment>
<dbReference type="EMBL" id="ALPT02000102">
    <property type="protein sequence ID" value="KGA95805.1"/>
    <property type="molecule type" value="Genomic_DNA"/>
</dbReference>
<protein>
    <submittedName>
        <fullName evidence="2">Stage V sporulation protein AB</fullName>
    </submittedName>
</protein>
<gene>
    <name evidence="3" type="ORF">AJ85_07460</name>
    <name evidence="2" type="ORF">BALCAV_0220210</name>
</gene>
<name>A0A094XAL3_ALKAL</name>
<dbReference type="AlphaFoldDB" id="A0A094XAL3"/>
<dbReference type="OrthoDB" id="9790504at2"/>
<evidence type="ECO:0000313" key="4">
    <source>
        <dbReference type="Proteomes" id="UP000002754"/>
    </source>
</evidence>
<evidence type="ECO:0000313" key="5">
    <source>
        <dbReference type="Proteomes" id="UP000297014"/>
    </source>
</evidence>
<accession>A0A094XAL3</accession>
<keyword evidence="1" id="KW-0812">Transmembrane</keyword>
<evidence type="ECO:0000313" key="3">
    <source>
        <dbReference type="EMBL" id="THG91059.1"/>
    </source>
</evidence>
<dbReference type="Proteomes" id="UP000297014">
    <property type="component" value="Unassembled WGS sequence"/>
</dbReference>
<dbReference type="EMBL" id="JALP01000094">
    <property type="protein sequence ID" value="THG91059.1"/>
    <property type="molecule type" value="Genomic_DNA"/>
</dbReference>
<dbReference type="RefSeq" id="WP_003320738.1">
    <property type="nucleotide sequence ID" value="NZ_ALPT02000102.1"/>
</dbReference>
<dbReference type="InterPro" id="IPR020144">
    <property type="entry name" value="SpoVAB"/>
</dbReference>
<keyword evidence="1" id="KW-1133">Transmembrane helix</keyword>
<keyword evidence="4" id="KW-1185">Reference proteome</keyword>
<feature type="transmembrane region" description="Helical" evidence="1">
    <location>
        <begin position="6"/>
        <end position="34"/>
    </location>
</feature>
<dbReference type="Pfam" id="PF13782">
    <property type="entry name" value="SpoVAB"/>
    <property type="match status" value="1"/>
</dbReference>
<dbReference type="Proteomes" id="UP000002754">
    <property type="component" value="Unassembled WGS sequence"/>
</dbReference>
<reference evidence="3 5" key="2">
    <citation type="submission" date="2014-01" db="EMBL/GenBank/DDBJ databases">
        <title>Draft genome sequencing of Bacillus alcalophilus CGMCC 1.3604.</title>
        <authorList>
            <person name="Yang J."/>
            <person name="Diao L."/>
            <person name="Yang S."/>
        </authorList>
    </citation>
    <scope>NUCLEOTIDE SEQUENCE [LARGE SCALE GENOMIC DNA]</scope>
    <source>
        <strain evidence="3 5">CGMCC 1.3604</strain>
    </source>
</reference>
<feature type="transmembrane region" description="Helical" evidence="1">
    <location>
        <begin position="79"/>
        <end position="106"/>
    </location>
</feature>
<keyword evidence="1" id="KW-0472">Membrane</keyword>
<evidence type="ECO:0000313" key="2">
    <source>
        <dbReference type="EMBL" id="KGA95805.1"/>
    </source>
</evidence>